<reference evidence="2" key="1">
    <citation type="submission" date="2020-01" db="EMBL/GenBank/DDBJ databases">
        <title>Phosphoaccumulans saitamaens gen. nov., sp. nov., a polyphosphate accumulating bacterium isolated from surface river water.</title>
        <authorList>
            <person name="Watanabe K."/>
            <person name="Suda W."/>
        </authorList>
    </citation>
    <scope>NUCLEOTIDE SEQUENCE [LARGE SCALE GENOMIC DNA]</scope>
    <source>
        <strain evidence="2">ICHIAU1</strain>
    </source>
</reference>
<evidence type="ECO:0000313" key="2">
    <source>
        <dbReference type="Proteomes" id="UP000463961"/>
    </source>
</evidence>
<dbReference type="EMBL" id="AP022345">
    <property type="protein sequence ID" value="BBU68570.1"/>
    <property type="molecule type" value="Genomic_DNA"/>
</dbReference>
<dbReference type="InterPro" id="IPR025333">
    <property type="entry name" value="DUF4239"/>
</dbReference>
<evidence type="ECO:0000313" key="1">
    <source>
        <dbReference type="EMBL" id="BBU68570.1"/>
    </source>
</evidence>
<sequence>MPPFFSYAAIIFALFAAMIASDIWGRYKDASAAAVLEASAVRSLLITAAYVDPVDANAIRESVAGYVHVVLNEEWPAMKAMNAEHKDAASGALNQLTSVVLGAMLNKPQARPFEARLQQAIDTIRSSRLTRLSYAFDPVQYGKWRALVLFGFLTIFSVGLCHVRKPRAMKVALGVTVAGILITTSVLANHRSPYAGTDPVKPELLKESLHLLELKNYQISKGLQ</sequence>
<protein>
    <submittedName>
        <fullName evidence="1">Uncharacterized protein</fullName>
    </submittedName>
</protein>
<name>A0A679I2B8_9RHOO</name>
<accession>A0A679I2B8</accession>
<keyword evidence="2" id="KW-1185">Reference proteome</keyword>
<dbReference type="Proteomes" id="UP000463961">
    <property type="component" value="Chromosome"/>
</dbReference>
<proteinExistence type="predicted"/>
<organism evidence="1 2">
    <name type="scientific">Fluviibacter phosphoraccumulans</name>
    <dbReference type="NCBI Taxonomy" id="1751046"/>
    <lineage>
        <taxon>Bacteria</taxon>
        <taxon>Pseudomonadati</taxon>
        <taxon>Pseudomonadota</taxon>
        <taxon>Betaproteobacteria</taxon>
        <taxon>Rhodocyclales</taxon>
        <taxon>Fluviibacteraceae</taxon>
        <taxon>Fluviibacter</taxon>
    </lineage>
</organism>
<dbReference type="Pfam" id="PF14023">
    <property type="entry name" value="Bestrophin-like"/>
    <property type="match status" value="1"/>
</dbReference>
<dbReference type="AlphaFoldDB" id="A0A679I2B8"/>
<gene>
    <name evidence="1" type="ORF">ICHIAU1_08530</name>
</gene>